<name>A0A242MW91_CABSO</name>
<proteinExistence type="predicted"/>
<protein>
    <submittedName>
        <fullName evidence="1">Uncharacterized protein</fullName>
    </submittedName>
</protein>
<evidence type="ECO:0000313" key="2">
    <source>
        <dbReference type="Proteomes" id="UP000195221"/>
    </source>
</evidence>
<sequence>MLAGVVAGFLRRLINIRKFAVGMDGKRMCRDQDRGPKSYQM</sequence>
<dbReference type="AlphaFoldDB" id="A0A242MW91"/>
<gene>
    <name evidence="1" type="ORF">PAMC26577_13245</name>
</gene>
<organism evidence="1 2">
    <name type="scientific">Caballeronia sordidicola</name>
    <name type="common">Burkholderia sordidicola</name>
    <dbReference type="NCBI Taxonomy" id="196367"/>
    <lineage>
        <taxon>Bacteria</taxon>
        <taxon>Pseudomonadati</taxon>
        <taxon>Pseudomonadota</taxon>
        <taxon>Betaproteobacteria</taxon>
        <taxon>Burkholderiales</taxon>
        <taxon>Burkholderiaceae</taxon>
        <taxon>Caballeronia</taxon>
    </lineage>
</organism>
<accession>A0A242MW91</accession>
<dbReference type="EMBL" id="NBTZ01000050">
    <property type="protein sequence ID" value="OTP75384.1"/>
    <property type="molecule type" value="Genomic_DNA"/>
</dbReference>
<evidence type="ECO:0000313" key="1">
    <source>
        <dbReference type="EMBL" id="OTP75384.1"/>
    </source>
</evidence>
<dbReference type="Proteomes" id="UP000195221">
    <property type="component" value="Unassembled WGS sequence"/>
</dbReference>
<reference evidence="1 2" key="1">
    <citation type="submission" date="2017-03" db="EMBL/GenBank/DDBJ databases">
        <title>Genome analysis of strain PAMC 26577.</title>
        <authorList>
            <person name="Oh H.-M."/>
            <person name="Yang J.-A."/>
        </authorList>
    </citation>
    <scope>NUCLEOTIDE SEQUENCE [LARGE SCALE GENOMIC DNA]</scope>
    <source>
        <strain evidence="1 2">PAMC 26577</strain>
    </source>
</reference>
<comment type="caution">
    <text evidence="1">The sequence shown here is derived from an EMBL/GenBank/DDBJ whole genome shotgun (WGS) entry which is preliminary data.</text>
</comment>